<reference evidence="8 9" key="1">
    <citation type="submission" date="2022-01" db="EMBL/GenBank/DDBJ databases">
        <title>A chromosomal length assembly of Cordylochernes scorpioides.</title>
        <authorList>
            <person name="Zeh D."/>
            <person name="Zeh J."/>
        </authorList>
    </citation>
    <scope>NUCLEOTIDE SEQUENCE [LARGE SCALE GENOMIC DNA]</scope>
    <source>
        <strain evidence="8">IN4F17</strain>
        <tissue evidence="8">Whole Body</tissue>
    </source>
</reference>
<protein>
    <submittedName>
        <fullName evidence="8">KDM2A</fullName>
    </submittedName>
</protein>
<keyword evidence="3" id="KW-0408">Iron</keyword>
<dbReference type="PANTHER" id="PTHR23123">
    <property type="entry name" value="PHD/F-BOX CONTAINING PROTEIN"/>
    <property type="match status" value="1"/>
</dbReference>
<dbReference type="InterPro" id="IPR050690">
    <property type="entry name" value="JHDM1_Histone_Demethylase"/>
</dbReference>
<keyword evidence="5" id="KW-0804">Transcription</keyword>
<feature type="domain" description="JmjC" evidence="7">
    <location>
        <begin position="149"/>
        <end position="333"/>
    </location>
</feature>
<evidence type="ECO:0000256" key="1">
    <source>
        <dbReference type="ARBA" id="ARBA00022723"/>
    </source>
</evidence>
<evidence type="ECO:0000256" key="2">
    <source>
        <dbReference type="ARBA" id="ARBA00023002"/>
    </source>
</evidence>
<proteinExistence type="predicted"/>
<keyword evidence="9" id="KW-1185">Reference proteome</keyword>
<dbReference type="EMBL" id="CP092867">
    <property type="protein sequence ID" value="UYV68247.1"/>
    <property type="molecule type" value="Genomic_DNA"/>
</dbReference>
<dbReference type="PROSITE" id="PS51184">
    <property type="entry name" value="JMJC"/>
    <property type="match status" value="1"/>
</dbReference>
<keyword evidence="4" id="KW-0805">Transcription regulation</keyword>
<sequence length="333" mass="38547">MVEDGSNDPHHSKSDVQRVKERRHYSEDCLQDEDIEGRRLFSVHEKLSSPKFGPYFVRELKGEEFSLKYIQEHGFDQPLLFKDKTGLGMRIPNENFTVNDVRQYVGNKRLLDVMDVSTQRDVEMTMKDWARYYENPVRDRLYNVISLEFSHTRMEPHVEAPTVVRQLDWVDLAWPRNLKEGHSEATVEDVKYPKVQNGCNSSTCSTVAPPMTQVLVSRYCLMSVKGCYTDFHIDFGGSSVWYHIFKGQKVTHSVTCCICPPHILGCQIFWLIPPTEKNLLLYEKWVLSGKQSDIFFGDTVEQCARISLSVGDTFFIPSGEDILRRVSFLKEDL</sequence>
<feature type="region of interest" description="Disordered" evidence="6">
    <location>
        <begin position="1"/>
        <end position="24"/>
    </location>
</feature>
<dbReference type="Gene3D" id="2.60.120.650">
    <property type="entry name" value="Cupin"/>
    <property type="match status" value="1"/>
</dbReference>
<dbReference type="Proteomes" id="UP001235939">
    <property type="component" value="Chromosome 05"/>
</dbReference>
<organism evidence="8 9">
    <name type="scientific">Cordylochernes scorpioides</name>
    <dbReference type="NCBI Taxonomy" id="51811"/>
    <lineage>
        <taxon>Eukaryota</taxon>
        <taxon>Metazoa</taxon>
        <taxon>Ecdysozoa</taxon>
        <taxon>Arthropoda</taxon>
        <taxon>Chelicerata</taxon>
        <taxon>Arachnida</taxon>
        <taxon>Pseudoscorpiones</taxon>
        <taxon>Cheliferoidea</taxon>
        <taxon>Chernetidae</taxon>
        <taxon>Cordylochernes</taxon>
    </lineage>
</organism>
<evidence type="ECO:0000256" key="5">
    <source>
        <dbReference type="ARBA" id="ARBA00023163"/>
    </source>
</evidence>
<gene>
    <name evidence="8" type="ORF">LAZ67_5003601</name>
</gene>
<name>A0ABY6KHC0_9ARAC</name>
<evidence type="ECO:0000313" key="9">
    <source>
        <dbReference type="Proteomes" id="UP001235939"/>
    </source>
</evidence>
<keyword evidence="1" id="KW-0479">Metal-binding</keyword>
<dbReference type="InterPro" id="IPR003347">
    <property type="entry name" value="JmjC_dom"/>
</dbReference>
<accession>A0ABY6KHC0</accession>
<keyword evidence="2" id="KW-0560">Oxidoreductase</keyword>
<evidence type="ECO:0000313" key="8">
    <source>
        <dbReference type="EMBL" id="UYV68247.1"/>
    </source>
</evidence>
<evidence type="ECO:0000256" key="6">
    <source>
        <dbReference type="SAM" id="MobiDB-lite"/>
    </source>
</evidence>
<evidence type="ECO:0000259" key="7">
    <source>
        <dbReference type="PROSITE" id="PS51184"/>
    </source>
</evidence>
<dbReference type="SUPFAM" id="SSF51197">
    <property type="entry name" value="Clavaminate synthase-like"/>
    <property type="match status" value="1"/>
</dbReference>
<evidence type="ECO:0000256" key="4">
    <source>
        <dbReference type="ARBA" id="ARBA00023015"/>
    </source>
</evidence>
<evidence type="ECO:0000256" key="3">
    <source>
        <dbReference type="ARBA" id="ARBA00023004"/>
    </source>
</evidence>
<dbReference type="SMART" id="SM00558">
    <property type="entry name" value="JmjC"/>
    <property type="match status" value="1"/>
</dbReference>
<feature type="compositionally biased region" description="Basic and acidic residues" evidence="6">
    <location>
        <begin position="7"/>
        <end position="24"/>
    </location>
</feature>